<dbReference type="Proteomes" id="UP000006546">
    <property type="component" value="Chromosome"/>
</dbReference>
<dbReference type="OrthoDB" id="367580at2"/>
<dbReference type="eggNOG" id="ENOG502ZQMH">
    <property type="taxonomic scope" value="Bacteria"/>
</dbReference>
<dbReference type="STRING" id="906968.Trebr_1548"/>
<reference evidence="2" key="1">
    <citation type="submission" date="2011-04" db="EMBL/GenBank/DDBJ databases">
        <title>The complete genome of Treponema brennaborense DSM 12168.</title>
        <authorList>
            <person name="Lucas S."/>
            <person name="Han J."/>
            <person name="Lapidus A."/>
            <person name="Bruce D."/>
            <person name="Goodwin L."/>
            <person name="Pitluck S."/>
            <person name="Peters L."/>
            <person name="Kyrpides N."/>
            <person name="Mavromatis K."/>
            <person name="Ivanova N."/>
            <person name="Mikhailova N."/>
            <person name="Pagani I."/>
            <person name="Teshima H."/>
            <person name="Detter J.C."/>
            <person name="Tapia R."/>
            <person name="Han C."/>
            <person name="Land M."/>
            <person name="Hauser L."/>
            <person name="Markowitz V."/>
            <person name="Cheng J.-F."/>
            <person name="Hugenholtz P."/>
            <person name="Woyke T."/>
            <person name="Wu D."/>
            <person name="Gronow S."/>
            <person name="Wellnitz S."/>
            <person name="Brambilla E."/>
            <person name="Klenk H.-P."/>
            <person name="Eisen J.A."/>
        </authorList>
    </citation>
    <scope>NUCLEOTIDE SEQUENCE [LARGE SCALE GENOMIC DNA]</scope>
    <source>
        <strain evidence="2">DSM 12168 / CIP 105900 / DD5/3</strain>
    </source>
</reference>
<dbReference type="EMBL" id="CP002696">
    <property type="protein sequence ID" value="AEE16971.1"/>
    <property type="molecule type" value="Genomic_DNA"/>
</dbReference>
<name>F4LPA9_TREBD</name>
<sequence length="197" mass="21545">MDIIINGTKADITLETEQTVGDVLRAIETECARHDATTVGIEIDGKTVTADDFDRAAAQSLADVRSVSLTTVTQEDISASFAEIGDSFEQLCGDLEQISVQFQSGKDKQAAAAIKKLADTVDAFCRTATLSALFPERFAQLRIRDLSLSAFFEEFAPVLTDFEQALKDTDSVLIGDLAEYEIRPRIESIIEMIRSAQ</sequence>
<organism evidence="1 2">
    <name type="scientific">Treponema brennaborense (strain DSM 12168 / CIP 105900 / DD5/3)</name>
    <dbReference type="NCBI Taxonomy" id="906968"/>
    <lineage>
        <taxon>Bacteria</taxon>
        <taxon>Pseudomonadati</taxon>
        <taxon>Spirochaetota</taxon>
        <taxon>Spirochaetia</taxon>
        <taxon>Spirochaetales</taxon>
        <taxon>Treponemataceae</taxon>
        <taxon>Treponema</taxon>
    </lineage>
</organism>
<evidence type="ECO:0000313" key="2">
    <source>
        <dbReference type="Proteomes" id="UP000006546"/>
    </source>
</evidence>
<dbReference type="AlphaFoldDB" id="F4LPA9"/>
<gene>
    <name evidence="1" type="ordered locus">Trebr_1548</name>
</gene>
<proteinExistence type="predicted"/>
<protein>
    <submittedName>
        <fullName evidence="1">Uncharacterized protein</fullName>
    </submittedName>
</protein>
<keyword evidence="2" id="KW-1185">Reference proteome</keyword>
<dbReference type="KEGG" id="tbe:Trebr_1548"/>
<dbReference type="HOGENOM" id="CLU_1383650_0_0_12"/>
<dbReference type="RefSeq" id="WP_013758676.1">
    <property type="nucleotide sequence ID" value="NC_015500.1"/>
</dbReference>
<evidence type="ECO:0000313" key="1">
    <source>
        <dbReference type="EMBL" id="AEE16971.1"/>
    </source>
</evidence>
<accession>F4LPA9</accession>